<dbReference type="GeneID" id="24440616"/>
<sequence>MNEQSITAQQSLSKSNSDNQVNIEQQKDFKEYSYRWSIVIMFCLVNMMNSIQSITFSPISSQVEQAYNTSKFIVSMTSLVTMLCYIIFNFPSNYILSHKGLKIGIFVGIFFTILGSWIRLFINNNFGWAILGQVFAGIAQPFILNAPTQIAAVWFKPYQRQLATSILCLVSVIGVGIGFLFSSFIVNPSYTDDTKQEIYNLMLFQAITITACCIPSLFFFKEKPPTPPSLSASFQKTEFWISLSTLFRNKHFLFTCIYFGCILGNFNSVSALINFYLKNFNFSTNETSYLGGAFILSGIIGSAIITRMVEKNNKYKKYIIISSILSLFSYTFVSAVLIIESFIVQLLGFFLYGFFSTPLIPLTLEFGCEITFPISESTSSGLIYMSGQLFGILQIILSAEAIQIESQKNVLICLSLGFFLQLFGLVFIVQVEENLKRKNQEQLQLQKQTEQIQELSEVIESQLKNQSFMSFLKQKNPFIIHSNSKS</sequence>
<dbReference type="Pfam" id="PF07690">
    <property type="entry name" value="MFS_1"/>
    <property type="match status" value="1"/>
</dbReference>
<dbReference type="RefSeq" id="XP_012655053.1">
    <property type="nucleotide sequence ID" value="XM_012799599.1"/>
</dbReference>
<organism evidence="8 9">
    <name type="scientific">Tetrahymena thermophila (strain SB210)</name>
    <dbReference type="NCBI Taxonomy" id="312017"/>
    <lineage>
        <taxon>Eukaryota</taxon>
        <taxon>Sar</taxon>
        <taxon>Alveolata</taxon>
        <taxon>Ciliophora</taxon>
        <taxon>Intramacronucleata</taxon>
        <taxon>Oligohymenophorea</taxon>
        <taxon>Hymenostomatida</taxon>
        <taxon>Tetrahymenina</taxon>
        <taxon>Tetrahymenidae</taxon>
        <taxon>Tetrahymena</taxon>
    </lineage>
</organism>
<accession>W7XES7</accession>
<feature type="transmembrane region" description="Helical" evidence="6">
    <location>
        <begin position="349"/>
        <end position="368"/>
    </location>
</feature>
<feature type="transmembrane region" description="Helical" evidence="6">
    <location>
        <begin position="72"/>
        <end position="91"/>
    </location>
</feature>
<evidence type="ECO:0000256" key="3">
    <source>
        <dbReference type="ARBA" id="ARBA00022989"/>
    </source>
</evidence>
<evidence type="ECO:0000256" key="2">
    <source>
        <dbReference type="ARBA" id="ARBA00022692"/>
    </source>
</evidence>
<evidence type="ECO:0000256" key="5">
    <source>
        <dbReference type="SAM" id="Coils"/>
    </source>
</evidence>
<keyword evidence="3 6" id="KW-1133">Transmembrane helix</keyword>
<feature type="transmembrane region" description="Helical" evidence="6">
    <location>
        <begin position="34"/>
        <end position="52"/>
    </location>
</feature>
<comment type="subcellular location">
    <subcellularLocation>
        <location evidence="1">Membrane</location>
        <topology evidence="1">Multi-pass membrane protein</topology>
    </subcellularLocation>
</comment>
<evidence type="ECO:0000313" key="9">
    <source>
        <dbReference type="Proteomes" id="UP000009168"/>
    </source>
</evidence>
<evidence type="ECO:0000259" key="7">
    <source>
        <dbReference type="PROSITE" id="PS50850"/>
    </source>
</evidence>
<dbReference type="KEGG" id="tet:TTHERM_000773649"/>
<dbReference type="PROSITE" id="PS50850">
    <property type="entry name" value="MFS"/>
    <property type="match status" value="1"/>
</dbReference>
<dbReference type="GO" id="GO:0016020">
    <property type="term" value="C:membrane"/>
    <property type="evidence" value="ECO:0007669"/>
    <property type="project" value="UniProtKB-SubCell"/>
</dbReference>
<feature type="transmembrane region" description="Helical" evidence="6">
    <location>
        <begin position="198"/>
        <end position="220"/>
    </location>
</feature>
<reference evidence="9" key="1">
    <citation type="journal article" date="2006" name="PLoS Biol.">
        <title>Macronuclear genome sequence of the ciliate Tetrahymena thermophila, a model eukaryote.</title>
        <authorList>
            <person name="Eisen J.A."/>
            <person name="Coyne R.S."/>
            <person name="Wu M."/>
            <person name="Wu D."/>
            <person name="Thiagarajan M."/>
            <person name="Wortman J.R."/>
            <person name="Badger J.H."/>
            <person name="Ren Q."/>
            <person name="Amedeo P."/>
            <person name="Jones K.M."/>
            <person name="Tallon L.J."/>
            <person name="Delcher A.L."/>
            <person name="Salzberg S.L."/>
            <person name="Silva J.C."/>
            <person name="Haas B.J."/>
            <person name="Majoros W.H."/>
            <person name="Farzad M."/>
            <person name="Carlton J.M."/>
            <person name="Smith R.K. Jr."/>
            <person name="Garg J."/>
            <person name="Pearlman R.E."/>
            <person name="Karrer K.M."/>
            <person name="Sun L."/>
            <person name="Manning G."/>
            <person name="Elde N.C."/>
            <person name="Turkewitz A.P."/>
            <person name="Asai D.J."/>
            <person name="Wilkes D.E."/>
            <person name="Wang Y."/>
            <person name="Cai H."/>
            <person name="Collins K."/>
            <person name="Stewart B.A."/>
            <person name="Lee S.R."/>
            <person name="Wilamowska K."/>
            <person name="Weinberg Z."/>
            <person name="Ruzzo W.L."/>
            <person name="Wloga D."/>
            <person name="Gaertig J."/>
            <person name="Frankel J."/>
            <person name="Tsao C.-C."/>
            <person name="Gorovsky M.A."/>
            <person name="Keeling P.J."/>
            <person name="Waller R.F."/>
            <person name="Patron N.J."/>
            <person name="Cherry J.M."/>
            <person name="Stover N.A."/>
            <person name="Krieger C.J."/>
            <person name="del Toro C."/>
            <person name="Ryder H.F."/>
            <person name="Williamson S.C."/>
            <person name="Barbeau R.A."/>
            <person name="Hamilton E.P."/>
            <person name="Orias E."/>
        </authorList>
    </citation>
    <scope>NUCLEOTIDE SEQUENCE [LARGE SCALE GENOMIC DNA]</scope>
    <source>
        <strain evidence="9">SB210</strain>
    </source>
</reference>
<dbReference type="PANTHER" id="PTHR10924:SF6">
    <property type="entry name" value="SOLUTE CARRIER FAMILY 49 MEMBER A3"/>
    <property type="match status" value="1"/>
</dbReference>
<dbReference type="EMBL" id="GG662514">
    <property type="protein sequence ID" value="EWS72426.1"/>
    <property type="molecule type" value="Genomic_DNA"/>
</dbReference>
<feature type="transmembrane region" description="Helical" evidence="6">
    <location>
        <begin position="409"/>
        <end position="429"/>
    </location>
</feature>
<dbReference type="AlphaFoldDB" id="W7XES7"/>
<dbReference type="Gene3D" id="1.20.1250.20">
    <property type="entry name" value="MFS general substrate transporter like domains"/>
    <property type="match status" value="2"/>
</dbReference>
<keyword evidence="4 6" id="KW-0472">Membrane</keyword>
<feature type="transmembrane region" description="Helical" evidence="6">
    <location>
        <begin position="380"/>
        <end position="397"/>
    </location>
</feature>
<name>W7XES7_TETTS</name>
<evidence type="ECO:0000256" key="4">
    <source>
        <dbReference type="ARBA" id="ARBA00023136"/>
    </source>
</evidence>
<keyword evidence="2 6" id="KW-0812">Transmembrane</keyword>
<feature type="transmembrane region" description="Helical" evidence="6">
    <location>
        <begin position="289"/>
        <end position="306"/>
    </location>
</feature>
<feature type="transmembrane region" description="Helical" evidence="6">
    <location>
        <begin position="162"/>
        <end position="186"/>
    </location>
</feature>
<dbReference type="SUPFAM" id="SSF103473">
    <property type="entry name" value="MFS general substrate transporter"/>
    <property type="match status" value="1"/>
</dbReference>
<feature type="transmembrane region" description="Helical" evidence="6">
    <location>
        <begin position="252"/>
        <end position="277"/>
    </location>
</feature>
<dbReference type="InterPro" id="IPR049680">
    <property type="entry name" value="FLVCR1-2_SLC49-like"/>
</dbReference>
<feature type="domain" description="Major facilitator superfamily (MFS) profile" evidence="7">
    <location>
        <begin position="38"/>
        <end position="432"/>
    </location>
</feature>
<keyword evidence="9" id="KW-1185">Reference proteome</keyword>
<proteinExistence type="predicted"/>
<dbReference type="InParanoid" id="W7XES7"/>
<dbReference type="InterPro" id="IPR036259">
    <property type="entry name" value="MFS_trans_sf"/>
</dbReference>
<dbReference type="PANTHER" id="PTHR10924">
    <property type="entry name" value="MAJOR FACILITATOR SUPERFAMILY PROTEIN-RELATED"/>
    <property type="match status" value="1"/>
</dbReference>
<evidence type="ECO:0000313" key="8">
    <source>
        <dbReference type="EMBL" id="EWS72426.1"/>
    </source>
</evidence>
<dbReference type="OrthoDB" id="422206at2759"/>
<dbReference type="Proteomes" id="UP000009168">
    <property type="component" value="Unassembled WGS sequence"/>
</dbReference>
<gene>
    <name evidence="8" type="ORF">TTHERM_000773649</name>
</gene>
<feature type="transmembrane region" description="Helical" evidence="6">
    <location>
        <begin position="318"/>
        <end position="343"/>
    </location>
</feature>
<dbReference type="InterPro" id="IPR011701">
    <property type="entry name" value="MFS"/>
</dbReference>
<evidence type="ECO:0000256" key="1">
    <source>
        <dbReference type="ARBA" id="ARBA00004141"/>
    </source>
</evidence>
<feature type="transmembrane region" description="Helical" evidence="6">
    <location>
        <begin position="103"/>
        <end position="122"/>
    </location>
</feature>
<dbReference type="InterPro" id="IPR020846">
    <property type="entry name" value="MFS_dom"/>
</dbReference>
<keyword evidence="5" id="KW-0175">Coiled coil</keyword>
<protein>
    <submittedName>
        <fullName evidence="8">MFS transporter</fullName>
    </submittedName>
</protein>
<evidence type="ECO:0000256" key="6">
    <source>
        <dbReference type="SAM" id="Phobius"/>
    </source>
</evidence>
<feature type="coiled-coil region" evidence="5">
    <location>
        <begin position="428"/>
        <end position="465"/>
    </location>
</feature>
<dbReference type="GO" id="GO:0022857">
    <property type="term" value="F:transmembrane transporter activity"/>
    <property type="evidence" value="ECO:0007669"/>
    <property type="project" value="InterPro"/>
</dbReference>